<dbReference type="CDD" id="cd19975">
    <property type="entry name" value="PBP1_CcpA-like"/>
    <property type="match status" value="1"/>
</dbReference>
<dbReference type="SMART" id="SM00354">
    <property type="entry name" value="HTH_LACI"/>
    <property type="match status" value="1"/>
</dbReference>
<dbReference type="PROSITE" id="PS00356">
    <property type="entry name" value="HTH_LACI_1"/>
    <property type="match status" value="1"/>
</dbReference>
<name>A0A7X2IXE3_9BACI</name>
<dbReference type="Pfam" id="PF00356">
    <property type="entry name" value="LacI"/>
    <property type="match status" value="1"/>
</dbReference>
<evidence type="ECO:0000313" key="5">
    <source>
        <dbReference type="EMBL" id="MRX71566.1"/>
    </source>
</evidence>
<keyword evidence="1" id="KW-0805">Transcription regulation</keyword>
<dbReference type="CDD" id="cd01392">
    <property type="entry name" value="HTH_LacI"/>
    <property type="match status" value="1"/>
</dbReference>
<dbReference type="AlphaFoldDB" id="A0A7X2IXE3"/>
<evidence type="ECO:0000313" key="6">
    <source>
        <dbReference type="Proteomes" id="UP000448867"/>
    </source>
</evidence>
<dbReference type="GO" id="GO:0003700">
    <property type="term" value="F:DNA-binding transcription factor activity"/>
    <property type="evidence" value="ECO:0007669"/>
    <property type="project" value="TreeGrafter"/>
</dbReference>
<sequence>MKPTIKDIAGMTGVSVATVSRILNDQRGYSEETKERVEKAIKELGYKPNAVARNLVNRKSHTIGVLIPKLSTSFSAKLLQGIEAAAHQRQYSVLICNTDSNGERTMDYIQLLNEKQVDGVIFASELFTREYCRELLSSGIPAVVVSSVSVHPEVPYIKINDEEAAYAAAAYLIEKGHQNIGMISGTKHDPVAGMPRLRGFQRALKDYRLQFENSQLVFGDFSYSSGYRAIEQLLEKNPYITGVFAASDEMALGVISYCYEKGIRIPDHLSVVGFDDTEIAQMSTPPLTTVHQPIEKMGSAAFAKLASLMNGEEAESSYLPFQIIERGSAKRLS</sequence>
<reference evidence="5 6" key="1">
    <citation type="submission" date="2019-11" db="EMBL/GenBank/DDBJ databases">
        <title>Bacillus lacus genome.</title>
        <authorList>
            <person name="Allen C.J."/>
            <person name="Newman J.D."/>
        </authorList>
    </citation>
    <scope>NUCLEOTIDE SEQUENCE [LARGE SCALE GENOMIC DNA]</scope>
    <source>
        <strain evidence="5 6">KCTC 33946</strain>
    </source>
</reference>
<dbReference type="GO" id="GO:0000976">
    <property type="term" value="F:transcription cis-regulatory region binding"/>
    <property type="evidence" value="ECO:0007669"/>
    <property type="project" value="TreeGrafter"/>
</dbReference>
<gene>
    <name evidence="5" type="ORF">GJU40_05170</name>
</gene>
<organism evidence="5 6">
    <name type="scientific">Metabacillus lacus</name>
    <dbReference type="NCBI Taxonomy" id="1983721"/>
    <lineage>
        <taxon>Bacteria</taxon>
        <taxon>Bacillati</taxon>
        <taxon>Bacillota</taxon>
        <taxon>Bacilli</taxon>
        <taxon>Bacillales</taxon>
        <taxon>Bacillaceae</taxon>
        <taxon>Metabacillus</taxon>
    </lineage>
</organism>
<protein>
    <submittedName>
        <fullName evidence="5">Substrate-binding domain-containing protein</fullName>
    </submittedName>
</protein>
<dbReference type="InterPro" id="IPR028082">
    <property type="entry name" value="Peripla_BP_I"/>
</dbReference>
<dbReference type="PROSITE" id="PS50932">
    <property type="entry name" value="HTH_LACI_2"/>
    <property type="match status" value="1"/>
</dbReference>
<accession>A0A7X2IXE3</accession>
<dbReference type="OrthoDB" id="9784962at2"/>
<dbReference type="EMBL" id="WKKI01000005">
    <property type="protein sequence ID" value="MRX71566.1"/>
    <property type="molecule type" value="Genomic_DNA"/>
</dbReference>
<dbReference type="Pfam" id="PF13377">
    <property type="entry name" value="Peripla_BP_3"/>
    <property type="match status" value="1"/>
</dbReference>
<dbReference type="PANTHER" id="PTHR30146:SF109">
    <property type="entry name" value="HTH-TYPE TRANSCRIPTIONAL REGULATOR GALS"/>
    <property type="match status" value="1"/>
</dbReference>
<dbReference type="Proteomes" id="UP000448867">
    <property type="component" value="Unassembled WGS sequence"/>
</dbReference>
<feature type="domain" description="HTH lacI-type" evidence="4">
    <location>
        <begin position="3"/>
        <end position="57"/>
    </location>
</feature>
<dbReference type="PRINTS" id="PR00036">
    <property type="entry name" value="HTHLACI"/>
</dbReference>
<comment type="caution">
    <text evidence="5">The sequence shown here is derived from an EMBL/GenBank/DDBJ whole genome shotgun (WGS) entry which is preliminary data.</text>
</comment>
<dbReference type="InterPro" id="IPR000843">
    <property type="entry name" value="HTH_LacI"/>
</dbReference>
<dbReference type="InterPro" id="IPR046335">
    <property type="entry name" value="LacI/GalR-like_sensor"/>
</dbReference>
<keyword evidence="2" id="KW-0238">DNA-binding</keyword>
<keyword evidence="3" id="KW-0804">Transcription</keyword>
<dbReference type="Gene3D" id="1.10.260.40">
    <property type="entry name" value="lambda repressor-like DNA-binding domains"/>
    <property type="match status" value="1"/>
</dbReference>
<dbReference type="PANTHER" id="PTHR30146">
    <property type="entry name" value="LACI-RELATED TRANSCRIPTIONAL REPRESSOR"/>
    <property type="match status" value="1"/>
</dbReference>
<evidence type="ECO:0000256" key="2">
    <source>
        <dbReference type="ARBA" id="ARBA00023125"/>
    </source>
</evidence>
<keyword evidence="6" id="KW-1185">Reference proteome</keyword>
<dbReference type="InterPro" id="IPR010982">
    <property type="entry name" value="Lambda_DNA-bd_dom_sf"/>
</dbReference>
<evidence type="ECO:0000259" key="4">
    <source>
        <dbReference type="PROSITE" id="PS50932"/>
    </source>
</evidence>
<dbReference type="RefSeq" id="WP_154306692.1">
    <property type="nucleotide sequence ID" value="NZ_WKKI01000005.1"/>
</dbReference>
<evidence type="ECO:0000256" key="1">
    <source>
        <dbReference type="ARBA" id="ARBA00023015"/>
    </source>
</evidence>
<dbReference type="Gene3D" id="3.40.50.2300">
    <property type="match status" value="2"/>
</dbReference>
<dbReference type="SUPFAM" id="SSF47413">
    <property type="entry name" value="lambda repressor-like DNA-binding domains"/>
    <property type="match status" value="1"/>
</dbReference>
<proteinExistence type="predicted"/>
<dbReference type="SUPFAM" id="SSF53822">
    <property type="entry name" value="Periplasmic binding protein-like I"/>
    <property type="match status" value="1"/>
</dbReference>
<evidence type="ECO:0000256" key="3">
    <source>
        <dbReference type="ARBA" id="ARBA00023163"/>
    </source>
</evidence>